<dbReference type="OrthoDB" id="6199156at2"/>
<dbReference type="Proteomes" id="UP000295724">
    <property type="component" value="Unassembled WGS sequence"/>
</dbReference>
<comment type="caution">
    <text evidence="2">The sequence shown here is derived from an EMBL/GenBank/DDBJ whole genome shotgun (WGS) entry which is preliminary data.</text>
</comment>
<dbReference type="AlphaFoldDB" id="A0A4R6XME8"/>
<keyword evidence="1" id="KW-0472">Membrane</keyword>
<feature type="transmembrane region" description="Helical" evidence="1">
    <location>
        <begin position="58"/>
        <end position="77"/>
    </location>
</feature>
<evidence type="ECO:0000313" key="2">
    <source>
        <dbReference type="EMBL" id="TDR20832.1"/>
    </source>
</evidence>
<reference evidence="2 3" key="1">
    <citation type="submission" date="2019-03" db="EMBL/GenBank/DDBJ databases">
        <title>Genomic Encyclopedia of Type Strains, Phase IV (KMG-IV): sequencing the most valuable type-strain genomes for metagenomic binning, comparative biology and taxonomic classification.</title>
        <authorList>
            <person name="Goeker M."/>
        </authorList>
    </citation>
    <scope>NUCLEOTIDE SEQUENCE [LARGE SCALE GENOMIC DNA]</scope>
    <source>
        <strain evidence="2 3">DSM 25488</strain>
    </source>
</reference>
<dbReference type="EMBL" id="SNZB01000003">
    <property type="protein sequence ID" value="TDR20832.1"/>
    <property type="molecule type" value="Genomic_DNA"/>
</dbReference>
<accession>A0A4R6XME8</accession>
<sequence length="78" mass="9445">MEFILSILTGAVILKYSFKYFFQDSQDFIDCVKYWLTPDIIAFLRGEWDRQYWSEMRLFFWLLLGSLSAYGAYRFLIS</sequence>
<evidence type="ECO:0000256" key="1">
    <source>
        <dbReference type="SAM" id="Phobius"/>
    </source>
</evidence>
<protein>
    <submittedName>
        <fullName evidence="2">Uncharacterized protein</fullName>
    </submittedName>
</protein>
<organism evidence="2 3">
    <name type="scientific">Marinicella litoralis</name>
    <dbReference type="NCBI Taxonomy" id="644220"/>
    <lineage>
        <taxon>Bacteria</taxon>
        <taxon>Pseudomonadati</taxon>
        <taxon>Pseudomonadota</taxon>
        <taxon>Gammaproteobacteria</taxon>
        <taxon>Lysobacterales</taxon>
        <taxon>Marinicellaceae</taxon>
        <taxon>Marinicella</taxon>
    </lineage>
</organism>
<name>A0A4R6XME8_9GAMM</name>
<gene>
    <name evidence="2" type="ORF">C8D91_1810</name>
</gene>
<keyword evidence="1" id="KW-0812">Transmembrane</keyword>
<evidence type="ECO:0000313" key="3">
    <source>
        <dbReference type="Proteomes" id="UP000295724"/>
    </source>
</evidence>
<keyword evidence="3" id="KW-1185">Reference proteome</keyword>
<keyword evidence="1" id="KW-1133">Transmembrane helix</keyword>
<proteinExistence type="predicted"/>